<feature type="region of interest" description="Disordered" evidence="1">
    <location>
        <begin position="1"/>
        <end position="90"/>
    </location>
</feature>
<evidence type="ECO:0000313" key="2">
    <source>
        <dbReference type="EMBL" id="MEI6001705.1"/>
    </source>
</evidence>
<gene>
    <name evidence="2" type="ORF">H3V53_32445</name>
</gene>
<keyword evidence="3" id="KW-1185">Reference proteome</keyword>
<comment type="caution">
    <text evidence="2">The sequence shown here is derived from an EMBL/GenBank/DDBJ whole genome shotgun (WGS) entry which is preliminary data.</text>
</comment>
<feature type="compositionally biased region" description="Basic and acidic residues" evidence="1">
    <location>
        <begin position="63"/>
        <end position="90"/>
    </location>
</feature>
<evidence type="ECO:0008006" key="4">
    <source>
        <dbReference type="Google" id="ProtNLM"/>
    </source>
</evidence>
<proteinExistence type="predicted"/>
<feature type="compositionally biased region" description="Basic and acidic residues" evidence="1">
    <location>
        <begin position="10"/>
        <end position="48"/>
    </location>
</feature>
<evidence type="ECO:0000256" key="1">
    <source>
        <dbReference type="SAM" id="MobiDB-lite"/>
    </source>
</evidence>
<dbReference type="Proteomes" id="UP001386437">
    <property type="component" value="Unassembled WGS sequence"/>
</dbReference>
<sequence>MPDAPSHGAPEARRDSRSAEPADPVERADRRRENENEGDVSVERDGTVRQKPHGNMDETLVPKGKDHPEQGPYTPEHDGIDPDLAPDDKA</sequence>
<accession>A0ABU8J195</accession>
<name>A0ABU8J195_9BURK</name>
<dbReference type="EMBL" id="JACFYJ010000082">
    <property type="protein sequence ID" value="MEI6001705.1"/>
    <property type="molecule type" value="Genomic_DNA"/>
</dbReference>
<organism evidence="2 3">
    <name type="scientific">Paraburkholderia bengalensis</name>
    <dbReference type="NCBI Taxonomy" id="2747562"/>
    <lineage>
        <taxon>Bacteria</taxon>
        <taxon>Pseudomonadati</taxon>
        <taxon>Pseudomonadota</taxon>
        <taxon>Betaproteobacteria</taxon>
        <taxon>Burkholderiales</taxon>
        <taxon>Burkholderiaceae</taxon>
        <taxon>Paraburkholderia</taxon>
    </lineage>
</organism>
<reference evidence="2 3" key="1">
    <citation type="journal article" date="2022" name="Arch. Microbiol.">
        <title>Paraburkholderia bengalensis sp. nov. isolated from roots of Oryza sativa, IR64.</title>
        <authorList>
            <person name="Nag P."/>
            <person name="Mondal N."/>
            <person name="Sarkar J."/>
            <person name="Das S."/>
        </authorList>
    </citation>
    <scope>NUCLEOTIDE SEQUENCE [LARGE SCALE GENOMIC DNA]</scope>
    <source>
        <strain evidence="2 3">IR64_4_BI</strain>
    </source>
</reference>
<evidence type="ECO:0000313" key="3">
    <source>
        <dbReference type="Proteomes" id="UP001386437"/>
    </source>
</evidence>
<protein>
    <recommendedName>
        <fullName evidence="4">MARCKS-like protein</fullName>
    </recommendedName>
</protein>